<feature type="compositionally biased region" description="Polar residues" evidence="1">
    <location>
        <begin position="91"/>
        <end position="100"/>
    </location>
</feature>
<feature type="region of interest" description="Disordered" evidence="1">
    <location>
        <begin position="74"/>
        <end position="146"/>
    </location>
</feature>
<sequence length="242" mass="25496">MPSNNPQDRPRTKTADLIAGSAAQAFNRRTRPGSGAGSGASIDTPTESYRGDEYDSFTGRHHAPSMVSVASSNMYRSDSDASSVSLGSIAPSATSSQRSVQMPLFPTRLETVTPSQARSSRRASSATSLGDARDTNRSDRSSSDFSVFNASSAASDDVYRISTQLLDVAALPRASYDSDALSELSVDGGESYASARRSTNESYATELSGSFSTLDSFASRSTDTDGVFARGSKESELSEGEI</sequence>
<evidence type="ECO:0000313" key="2">
    <source>
        <dbReference type="EMBL" id="GMF12656.1"/>
    </source>
</evidence>
<evidence type="ECO:0000313" key="3">
    <source>
        <dbReference type="Proteomes" id="UP001165083"/>
    </source>
</evidence>
<dbReference type="AlphaFoldDB" id="A0A9W6TGP4"/>
<feature type="region of interest" description="Disordered" evidence="1">
    <location>
        <begin position="219"/>
        <end position="242"/>
    </location>
</feature>
<organism evidence="2 3">
    <name type="scientific">Phytophthora lilii</name>
    <dbReference type="NCBI Taxonomy" id="2077276"/>
    <lineage>
        <taxon>Eukaryota</taxon>
        <taxon>Sar</taxon>
        <taxon>Stramenopiles</taxon>
        <taxon>Oomycota</taxon>
        <taxon>Peronosporomycetes</taxon>
        <taxon>Peronosporales</taxon>
        <taxon>Peronosporaceae</taxon>
        <taxon>Phytophthora</taxon>
    </lineage>
</organism>
<comment type="caution">
    <text evidence="2">The sequence shown here is derived from an EMBL/GenBank/DDBJ whole genome shotgun (WGS) entry which is preliminary data.</text>
</comment>
<dbReference type="OrthoDB" id="127487at2759"/>
<proteinExistence type="predicted"/>
<feature type="compositionally biased region" description="Low complexity" evidence="1">
    <location>
        <begin position="115"/>
        <end position="128"/>
    </location>
</feature>
<dbReference type="EMBL" id="BSXW01000128">
    <property type="protein sequence ID" value="GMF12656.1"/>
    <property type="molecule type" value="Genomic_DNA"/>
</dbReference>
<dbReference type="Proteomes" id="UP001165083">
    <property type="component" value="Unassembled WGS sequence"/>
</dbReference>
<evidence type="ECO:0000256" key="1">
    <source>
        <dbReference type="SAM" id="MobiDB-lite"/>
    </source>
</evidence>
<name>A0A9W6TGP4_9STRA</name>
<feature type="region of interest" description="Disordered" evidence="1">
    <location>
        <begin position="1"/>
        <end position="60"/>
    </location>
</feature>
<accession>A0A9W6TGP4</accession>
<reference evidence="2" key="1">
    <citation type="submission" date="2023-04" db="EMBL/GenBank/DDBJ databases">
        <title>Phytophthora lilii NBRC 32176.</title>
        <authorList>
            <person name="Ichikawa N."/>
            <person name="Sato H."/>
            <person name="Tonouchi N."/>
        </authorList>
    </citation>
    <scope>NUCLEOTIDE SEQUENCE</scope>
    <source>
        <strain evidence="2">NBRC 32176</strain>
    </source>
</reference>
<feature type="compositionally biased region" description="Basic and acidic residues" evidence="1">
    <location>
        <begin position="131"/>
        <end position="142"/>
    </location>
</feature>
<keyword evidence="3" id="KW-1185">Reference proteome</keyword>
<gene>
    <name evidence="2" type="ORF">Plil01_000323400</name>
</gene>
<protein>
    <submittedName>
        <fullName evidence="2">Unnamed protein product</fullName>
    </submittedName>
</protein>